<dbReference type="SMART" id="SM00355">
    <property type="entry name" value="ZnF_C2H2"/>
    <property type="match status" value="3"/>
</dbReference>
<dbReference type="PANTHER" id="PTHR45762:SF3">
    <property type="entry name" value="ZINC-FINGER PROTEIN AT 72D, ISOFORM B"/>
    <property type="match status" value="1"/>
</dbReference>
<name>A0AA85J5J5_TRIRE</name>
<dbReference type="PROSITE" id="PS00028">
    <property type="entry name" value="ZINC_FINGER_C2H2_1"/>
    <property type="match status" value="3"/>
</dbReference>
<reference evidence="3" key="1">
    <citation type="submission" date="2022-06" db="EMBL/GenBank/DDBJ databases">
        <authorList>
            <person name="Berger JAMES D."/>
            <person name="Berger JAMES D."/>
        </authorList>
    </citation>
    <scope>NUCLEOTIDE SEQUENCE [LARGE SCALE GENOMIC DNA]</scope>
</reference>
<keyword evidence="3" id="KW-1185">Reference proteome</keyword>
<feature type="region of interest" description="Disordered" evidence="1">
    <location>
        <begin position="306"/>
        <end position="334"/>
    </location>
</feature>
<evidence type="ECO:0000259" key="2">
    <source>
        <dbReference type="PROSITE" id="PS00028"/>
    </source>
</evidence>
<evidence type="ECO:0000313" key="4">
    <source>
        <dbReference type="WBParaSite" id="TREG1_130250.1"/>
    </source>
</evidence>
<reference evidence="4" key="2">
    <citation type="submission" date="2023-11" db="UniProtKB">
        <authorList>
            <consortium name="WormBaseParasite"/>
        </authorList>
    </citation>
    <scope>IDENTIFICATION</scope>
</reference>
<dbReference type="Proteomes" id="UP000050795">
    <property type="component" value="Unassembled WGS sequence"/>
</dbReference>
<feature type="domain" description="C2H2-type" evidence="2">
    <location>
        <begin position="528"/>
        <end position="550"/>
    </location>
</feature>
<protein>
    <recommendedName>
        <fullName evidence="2">C2H2-type domain-containing protein</fullName>
    </recommendedName>
</protein>
<feature type="compositionally biased region" description="Basic and acidic residues" evidence="1">
    <location>
        <begin position="306"/>
        <end position="325"/>
    </location>
</feature>
<evidence type="ECO:0000313" key="3">
    <source>
        <dbReference type="Proteomes" id="UP000050795"/>
    </source>
</evidence>
<proteinExistence type="predicted"/>
<feature type="domain" description="C2H2-type" evidence="2">
    <location>
        <begin position="406"/>
        <end position="428"/>
    </location>
</feature>
<dbReference type="InterPro" id="IPR013087">
    <property type="entry name" value="Znf_C2H2_type"/>
</dbReference>
<feature type="domain" description="C2H2-type" evidence="2">
    <location>
        <begin position="339"/>
        <end position="361"/>
    </location>
</feature>
<feature type="region of interest" description="Disordered" evidence="1">
    <location>
        <begin position="682"/>
        <end position="757"/>
    </location>
</feature>
<evidence type="ECO:0000256" key="1">
    <source>
        <dbReference type="SAM" id="MobiDB-lite"/>
    </source>
</evidence>
<feature type="region of interest" description="Disordered" evidence="1">
    <location>
        <begin position="137"/>
        <end position="158"/>
    </location>
</feature>
<feature type="compositionally biased region" description="Low complexity" evidence="1">
    <location>
        <begin position="691"/>
        <end position="725"/>
    </location>
</feature>
<dbReference type="AlphaFoldDB" id="A0AA85J5J5"/>
<feature type="region of interest" description="Disordered" evidence="1">
    <location>
        <begin position="1"/>
        <end position="89"/>
    </location>
</feature>
<sequence>MDESLERLPLPAAAQHHHSEEKQRFQFPTHEVKPLMPSRSSLHDAGDLEMDSFNPSEPQSAAIHRPLRRSEGIPKFQFPTHDVRPQMPPRRMESDVLDMDDYGLREPQSSFRQPVHIDEPLRPFVPRRVEGKQGFQFPSYDMRSAPLPSPAGRLRRSDQYDNSDVDMMNGFGVERPGSSIHDVAPTDYSVYHQRHEERSRYEGYEGETFLTPRPVRESGMMQMNDQGFYRPLPAASSIRQSKVERRSSLHEESVQMGMVPPPMTLPTALPRRARDKLPFEESSASLYSDRTERRTLPLYFLRKTEPKKKAERKAAQQVIPRERSRENRKKKGKRPSLHCDFCEIKFENKAALAKHSKLDSHKKNFILFKETLANIKNSEGDDDVEFDDEVAYLEESIGVKNIKIHCNLCKMTFRKKSIYVQHLAFKRHKLKARIIQSLKKTKGDRDQLSPDNPLGSFFHYINSDTQTTLLGEKEERNVTLVKSKENLFCLKFLDLRHLLSEEPGPVGEEYLEELDVSASSRDKRSYRCSLCNENITGVDNSEKHLYSVSHQEVFKKNVNPDWELQIPLKSSSSYFHVLMDLWGVCKDKYKTELSKCKETASCICGCKIQRFNDYKRHFRKAFVPPPPNLPTKNSQGYAEGKEKWMIMNHRIAFRECMNLIKLFTLPEDVIVAKRKSAMELVGDTTDETPADGDTATTETTTAASSAAADAVGGTTSNTTTTTPPSVKMDESVKKEEEEQAATAAEEAVNAMKQEASN</sequence>
<accession>A0AA85J5J5</accession>
<dbReference type="Gene3D" id="3.30.160.60">
    <property type="entry name" value="Classic Zinc Finger"/>
    <property type="match status" value="1"/>
</dbReference>
<dbReference type="PANTHER" id="PTHR45762">
    <property type="entry name" value="ZINC FINGER RNA-BINDING PROTEIN"/>
    <property type="match status" value="1"/>
</dbReference>
<feature type="compositionally biased region" description="Basic and acidic residues" evidence="1">
    <location>
        <begin position="727"/>
        <end position="736"/>
    </location>
</feature>
<organism evidence="3 4">
    <name type="scientific">Trichobilharzia regenti</name>
    <name type="common">Nasal bird schistosome</name>
    <dbReference type="NCBI Taxonomy" id="157069"/>
    <lineage>
        <taxon>Eukaryota</taxon>
        <taxon>Metazoa</taxon>
        <taxon>Spiralia</taxon>
        <taxon>Lophotrochozoa</taxon>
        <taxon>Platyhelminthes</taxon>
        <taxon>Trematoda</taxon>
        <taxon>Digenea</taxon>
        <taxon>Strigeidida</taxon>
        <taxon>Schistosomatoidea</taxon>
        <taxon>Schistosomatidae</taxon>
        <taxon>Trichobilharzia</taxon>
    </lineage>
</organism>
<feature type="compositionally biased region" description="Low complexity" evidence="1">
    <location>
        <begin position="740"/>
        <end position="750"/>
    </location>
</feature>
<dbReference type="WBParaSite" id="TREG1_130250.1">
    <property type="protein sequence ID" value="TREG1_130250.1"/>
    <property type="gene ID" value="TREG1_130250"/>
</dbReference>